<evidence type="ECO:0000256" key="1">
    <source>
        <dbReference type="SAM" id="Phobius"/>
    </source>
</evidence>
<reference evidence="4" key="1">
    <citation type="journal article" date="2012" name="Stand. Genomic Sci.">
        <title>Permanent draft genome sequence of the gliding predator Saprospira grandis strain Sa g1 (= HR1).</title>
        <authorList>
            <person name="Mavromatis K."/>
            <person name="Chertkov O."/>
            <person name="Lapidus A."/>
            <person name="Nolan M."/>
            <person name="Lucas S."/>
            <person name="Tice H."/>
            <person name="Del Rio T.G."/>
            <person name="Cheng J.F."/>
            <person name="Han C."/>
            <person name="Tapia R."/>
            <person name="Bruce D."/>
            <person name="Goodwin L.A."/>
            <person name="Pitluck S."/>
            <person name="Huntemann M."/>
            <person name="Liolios K."/>
            <person name="Pagani I."/>
            <person name="Ivanova N."/>
            <person name="Mikhailova N."/>
            <person name="Pati A."/>
            <person name="Chen A."/>
            <person name="Palaniappan K."/>
            <person name="Land M."/>
            <person name="Brambilla E.M."/>
            <person name="Rohde M."/>
            <person name="Spring S."/>
            <person name="Goker M."/>
            <person name="Detter J.C."/>
            <person name="Bristow J."/>
            <person name="Eisen J.A."/>
            <person name="Markowitz V."/>
            <person name="Hugenholtz P."/>
            <person name="Kyrpides N.C."/>
            <person name="Klenk H.P."/>
            <person name="Woyke T."/>
        </authorList>
    </citation>
    <scope>NUCLEOTIDE SEQUENCE [LARGE SCALE GENOMIC DNA]</scope>
    <source>
        <strain evidence="4">DSM 2844</strain>
    </source>
</reference>
<accession>J1I175</accession>
<dbReference type="PANTHER" id="PTHR28008:SF1">
    <property type="entry name" value="DOMAIN PROTEIN, PUTATIVE (AFU_ORTHOLOGUE AFUA_3G10980)-RELATED"/>
    <property type="match status" value="1"/>
</dbReference>
<dbReference type="Proteomes" id="UP000005113">
    <property type="component" value="Unassembled WGS sequence"/>
</dbReference>
<keyword evidence="1" id="KW-1133">Transmembrane helix</keyword>
<dbReference type="InterPro" id="IPR006976">
    <property type="entry name" value="VanZ-like"/>
</dbReference>
<evidence type="ECO:0000313" key="3">
    <source>
        <dbReference type="EMBL" id="EJF52430.1"/>
    </source>
</evidence>
<dbReference type="AlphaFoldDB" id="J1I175"/>
<dbReference type="Pfam" id="PF04892">
    <property type="entry name" value="VanZ"/>
    <property type="match status" value="1"/>
</dbReference>
<dbReference type="EMBL" id="JH719942">
    <property type="protein sequence ID" value="EJF52430.1"/>
    <property type="molecule type" value="Genomic_DNA"/>
</dbReference>
<keyword evidence="1" id="KW-0472">Membrane</keyword>
<dbReference type="PANTHER" id="PTHR28008">
    <property type="entry name" value="DOMAIN PROTEIN, PUTATIVE (AFU_ORTHOLOGUE AFUA_3G10980)-RELATED"/>
    <property type="match status" value="1"/>
</dbReference>
<protein>
    <submittedName>
        <fullName evidence="3">Putative integral membrane protein</fullName>
    </submittedName>
</protein>
<sequence>MPLPIMQPSMLKRLFSSAYFLALIALVLLSLWPLQLPAGLNGLGWDKLAHFLFYFGLLLLGNSIWTKKRNNLYFSLALGLLLECLQDLSPYRQFDYWDLAANTMGALIGYYLLRKYSLFQ</sequence>
<organism evidence="3 4">
    <name type="scientific">Saprospira grandis DSM 2844</name>
    <dbReference type="NCBI Taxonomy" id="694433"/>
    <lineage>
        <taxon>Bacteria</taxon>
        <taxon>Pseudomonadati</taxon>
        <taxon>Bacteroidota</taxon>
        <taxon>Saprospiria</taxon>
        <taxon>Saprospirales</taxon>
        <taxon>Saprospiraceae</taxon>
        <taxon>Saprospira</taxon>
    </lineage>
</organism>
<feature type="transmembrane region" description="Helical" evidence="1">
    <location>
        <begin position="48"/>
        <end position="65"/>
    </location>
</feature>
<gene>
    <name evidence="3" type="ORF">SapgrDRAFT_0687</name>
</gene>
<proteinExistence type="predicted"/>
<feature type="domain" description="VanZ-like" evidence="2">
    <location>
        <begin position="38"/>
        <end position="114"/>
    </location>
</feature>
<dbReference type="HOGENOM" id="CLU_096028_3_0_10"/>
<name>J1I175_9BACT</name>
<evidence type="ECO:0000259" key="2">
    <source>
        <dbReference type="Pfam" id="PF04892"/>
    </source>
</evidence>
<evidence type="ECO:0000313" key="4">
    <source>
        <dbReference type="Proteomes" id="UP000005113"/>
    </source>
</evidence>
<keyword evidence="1" id="KW-0812">Transmembrane</keyword>